<organism evidence="2 3">
    <name type="scientific">Nocardioides marmoribigeumensis</name>
    <dbReference type="NCBI Taxonomy" id="433649"/>
    <lineage>
        <taxon>Bacteria</taxon>
        <taxon>Bacillati</taxon>
        <taxon>Actinomycetota</taxon>
        <taxon>Actinomycetes</taxon>
        <taxon>Propionibacteriales</taxon>
        <taxon>Nocardioidaceae</taxon>
        <taxon>Nocardioides</taxon>
    </lineage>
</organism>
<gene>
    <name evidence="2" type="ORF">J2S63_001839</name>
</gene>
<reference evidence="2 3" key="1">
    <citation type="submission" date="2023-07" db="EMBL/GenBank/DDBJ databases">
        <title>Sequencing the genomes of 1000 actinobacteria strains.</title>
        <authorList>
            <person name="Klenk H.-P."/>
        </authorList>
    </citation>
    <scope>NUCLEOTIDE SEQUENCE [LARGE SCALE GENOMIC DNA]</scope>
    <source>
        <strain evidence="2 3">DSM 19426</strain>
    </source>
</reference>
<keyword evidence="1" id="KW-1133">Transmembrane helix</keyword>
<dbReference type="Proteomes" id="UP001183648">
    <property type="component" value="Unassembled WGS sequence"/>
</dbReference>
<keyword evidence="1" id="KW-0812">Transmembrane</keyword>
<keyword evidence="3" id="KW-1185">Reference proteome</keyword>
<evidence type="ECO:0000313" key="3">
    <source>
        <dbReference type="Proteomes" id="UP001183648"/>
    </source>
</evidence>
<evidence type="ECO:0008006" key="4">
    <source>
        <dbReference type="Google" id="ProtNLM"/>
    </source>
</evidence>
<proteinExistence type="predicted"/>
<protein>
    <recommendedName>
        <fullName evidence="4">DUF4395 domain-containing protein</fullName>
    </recommendedName>
</protein>
<sequence>MGDPDAMFASRTVGEHLLRGVVGLPLTVAAFVLVGTLGPLSLLLLVPAVALLRGCPTCWALGLVQTRERTRCSTGRC</sequence>
<comment type="caution">
    <text evidence="2">The sequence shown here is derived from an EMBL/GenBank/DDBJ whole genome shotgun (WGS) entry which is preliminary data.</text>
</comment>
<name>A0ABU2BVJ3_9ACTN</name>
<keyword evidence="1" id="KW-0472">Membrane</keyword>
<dbReference type="RefSeq" id="WP_310301559.1">
    <property type="nucleotide sequence ID" value="NZ_BAAAPS010000008.1"/>
</dbReference>
<feature type="transmembrane region" description="Helical" evidence="1">
    <location>
        <begin position="42"/>
        <end position="64"/>
    </location>
</feature>
<evidence type="ECO:0000256" key="1">
    <source>
        <dbReference type="SAM" id="Phobius"/>
    </source>
</evidence>
<evidence type="ECO:0000313" key="2">
    <source>
        <dbReference type="EMBL" id="MDR7362286.1"/>
    </source>
</evidence>
<dbReference type="EMBL" id="JAVDYG010000001">
    <property type="protein sequence ID" value="MDR7362286.1"/>
    <property type="molecule type" value="Genomic_DNA"/>
</dbReference>
<feature type="transmembrane region" description="Helical" evidence="1">
    <location>
        <begin position="17"/>
        <end position="36"/>
    </location>
</feature>
<accession>A0ABU2BVJ3</accession>